<comment type="caution">
    <text evidence="1">The sequence shown here is derived from an EMBL/GenBank/DDBJ whole genome shotgun (WGS) entry which is preliminary data.</text>
</comment>
<name>A0A9D4I8V3_DREPO</name>
<organism evidence="1 2">
    <name type="scientific">Dreissena polymorpha</name>
    <name type="common">Zebra mussel</name>
    <name type="synonym">Mytilus polymorpha</name>
    <dbReference type="NCBI Taxonomy" id="45954"/>
    <lineage>
        <taxon>Eukaryota</taxon>
        <taxon>Metazoa</taxon>
        <taxon>Spiralia</taxon>
        <taxon>Lophotrochozoa</taxon>
        <taxon>Mollusca</taxon>
        <taxon>Bivalvia</taxon>
        <taxon>Autobranchia</taxon>
        <taxon>Heteroconchia</taxon>
        <taxon>Euheterodonta</taxon>
        <taxon>Imparidentia</taxon>
        <taxon>Neoheterodontei</taxon>
        <taxon>Myida</taxon>
        <taxon>Dreissenoidea</taxon>
        <taxon>Dreissenidae</taxon>
        <taxon>Dreissena</taxon>
    </lineage>
</organism>
<dbReference type="EMBL" id="JAIWYP010000010">
    <property type="protein sequence ID" value="KAH3752589.1"/>
    <property type="molecule type" value="Genomic_DNA"/>
</dbReference>
<dbReference type="AlphaFoldDB" id="A0A9D4I8V3"/>
<reference evidence="1" key="2">
    <citation type="submission" date="2020-11" db="EMBL/GenBank/DDBJ databases">
        <authorList>
            <person name="McCartney M.A."/>
            <person name="Auch B."/>
            <person name="Kono T."/>
            <person name="Mallez S."/>
            <person name="Becker A."/>
            <person name="Gohl D.M."/>
            <person name="Silverstein K.A.T."/>
            <person name="Koren S."/>
            <person name="Bechman K.B."/>
            <person name="Herman A."/>
            <person name="Abrahante J.E."/>
            <person name="Garbe J."/>
        </authorList>
    </citation>
    <scope>NUCLEOTIDE SEQUENCE</scope>
    <source>
        <strain evidence="1">Duluth1</strain>
        <tissue evidence="1">Whole animal</tissue>
    </source>
</reference>
<reference evidence="1" key="1">
    <citation type="journal article" date="2019" name="bioRxiv">
        <title>The Genome of the Zebra Mussel, Dreissena polymorpha: A Resource for Invasive Species Research.</title>
        <authorList>
            <person name="McCartney M.A."/>
            <person name="Auch B."/>
            <person name="Kono T."/>
            <person name="Mallez S."/>
            <person name="Zhang Y."/>
            <person name="Obille A."/>
            <person name="Becker A."/>
            <person name="Abrahante J.E."/>
            <person name="Garbe J."/>
            <person name="Badalamenti J.P."/>
            <person name="Herman A."/>
            <person name="Mangelson H."/>
            <person name="Liachko I."/>
            <person name="Sullivan S."/>
            <person name="Sone E.D."/>
            <person name="Koren S."/>
            <person name="Silverstein K.A.T."/>
            <person name="Beckman K.B."/>
            <person name="Gohl D.M."/>
        </authorList>
    </citation>
    <scope>NUCLEOTIDE SEQUENCE</scope>
    <source>
        <strain evidence="1">Duluth1</strain>
        <tissue evidence="1">Whole animal</tissue>
    </source>
</reference>
<protein>
    <submittedName>
        <fullName evidence="1">Uncharacterized protein</fullName>
    </submittedName>
</protein>
<sequence>MQGLILDIYRLLHKYSLMPTLETYLESGVFLGKMALKRTIKNSVRITNRQRRSDIANKITCLEDLKLFEADRPLTAIVTLCEPQVNEDPKYADVEAICK</sequence>
<keyword evidence="2" id="KW-1185">Reference proteome</keyword>
<dbReference type="Proteomes" id="UP000828390">
    <property type="component" value="Unassembled WGS sequence"/>
</dbReference>
<accession>A0A9D4I8V3</accession>
<gene>
    <name evidence="1" type="ORF">DPMN_187210</name>
</gene>
<evidence type="ECO:0000313" key="2">
    <source>
        <dbReference type="Proteomes" id="UP000828390"/>
    </source>
</evidence>
<evidence type="ECO:0000313" key="1">
    <source>
        <dbReference type="EMBL" id="KAH3752589.1"/>
    </source>
</evidence>
<proteinExistence type="predicted"/>